<sequence length="327" mass="37995">MVLGLTELPIEIIVRILTFLSVRDVSAVLQTCAHLRSVCISDALWTELYKKRWMQNEDAIEAENKRRQNAREDAKSSWMKYYLDRLLQWRSWTPRFNAIPSKGLWYLYTEGKIRPKNPEQLPEDDLDVLTETDETLRDHKRVLQLNVDDIAEYLIDPAKSEGLNKRQIAHYITDPRVVDMGIHSTVMKRIGFSGISLEEALRKFFVYIRLPNSGKLTAILLRQFAEGYQDANPGSMFSSVDEAYTLTFTILVLDTDLHSDKIKQKMRLNTFVYLAKQSNSMISNEYLEQIYHNIKRSPLSEYIPGGCINNKGGLVQLWDRLIYGFFK</sequence>
<feature type="domain" description="F-box" evidence="1">
    <location>
        <begin position="2"/>
        <end position="48"/>
    </location>
</feature>
<accession>A0A2P6NYK8</accession>
<dbReference type="SUPFAM" id="SSF48425">
    <property type="entry name" value="Sec7 domain"/>
    <property type="match status" value="1"/>
</dbReference>
<dbReference type="Gene3D" id="1.10.1000.11">
    <property type="entry name" value="Arf Nucleotide-binding Site Opener,domain 2"/>
    <property type="match status" value="1"/>
</dbReference>
<dbReference type="SMART" id="SM00222">
    <property type="entry name" value="Sec7"/>
    <property type="match status" value="1"/>
</dbReference>
<dbReference type="PROSITE" id="PS50190">
    <property type="entry name" value="SEC7"/>
    <property type="match status" value="1"/>
</dbReference>
<keyword evidence="4" id="KW-1185">Reference proteome</keyword>
<dbReference type="GO" id="GO:0005085">
    <property type="term" value="F:guanyl-nucleotide exchange factor activity"/>
    <property type="evidence" value="ECO:0007669"/>
    <property type="project" value="InterPro"/>
</dbReference>
<evidence type="ECO:0000313" key="3">
    <source>
        <dbReference type="EMBL" id="PRP89029.1"/>
    </source>
</evidence>
<gene>
    <name evidence="3" type="ORF">PROFUN_02307</name>
</gene>
<dbReference type="EMBL" id="MDYQ01000006">
    <property type="protein sequence ID" value="PRP89029.1"/>
    <property type="molecule type" value="Genomic_DNA"/>
</dbReference>
<dbReference type="STRING" id="1890364.A0A2P6NYK8"/>
<dbReference type="InParanoid" id="A0A2P6NYK8"/>
<evidence type="ECO:0000313" key="4">
    <source>
        <dbReference type="Proteomes" id="UP000241769"/>
    </source>
</evidence>
<dbReference type="PANTHER" id="PTHR10663">
    <property type="entry name" value="GUANYL-NUCLEOTIDE EXCHANGE FACTOR"/>
    <property type="match status" value="1"/>
</dbReference>
<feature type="domain" description="SEC7" evidence="2">
    <location>
        <begin position="72"/>
        <end position="297"/>
    </location>
</feature>
<evidence type="ECO:0000259" key="2">
    <source>
        <dbReference type="PROSITE" id="PS50190"/>
    </source>
</evidence>
<dbReference type="Pfam" id="PF12937">
    <property type="entry name" value="F-box-like"/>
    <property type="match status" value="1"/>
</dbReference>
<name>A0A2P6NYK8_9EUKA</name>
<dbReference type="SUPFAM" id="SSF81383">
    <property type="entry name" value="F-box domain"/>
    <property type="match status" value="1"/>
</dbReference>
<dbReference type="InterPro" id="IPR035999">
    <property type="entry name" value="Sec7_dom_sf"/>
</dbReference>
<dbReference type="Pfam" id="PF01369">
    <property type="entry name" value="Sec7"/>
    <property type="match status" value="1"/>
</dbReference>
<reference evidence="3 4" key="1">
    <citation type="journal article" date="2018" name="Genome Biol. Evol.">
        <title>Multiple Roots of Fruiting Body Formation in Amoebozoa.</title>
        <authorList>
            <person name="Hillmann F."/>
            <person name="Forbes G."/>
            <person name="Novohradska S."/>
            <person name="Ferling I."/>
            <person name="Riege K."/>
            <person name="Groth M."/>
            <person name="Westermann M."/>
            <person name="Marz M."/>
            <person name="Spaller T."/>
            <person name="Winckler T."/>
            <person name="Schaap P."/>
            <person name="Glockner G."/>
        </authorList>
    </citation>
    <scope>NUCLEOTIDE SEQUENCE [LARGE SCALE GENOMIC DNA]</scope>
    <source>
        <strain evidence="3 4">Jena</strain>
    </source>
</reference>
<proteinExistence type="predicted"/>
<evidence type="ECO:0008006" key="5">
    <source>
        <dbReference type="Google" id="ProtNLM"/>
    </source>
</evidence>
<dbReference type="InterPro" id="IPR000904">
    <property type="entry name" value="Sec7_dom"/>
</dbReference>
<dbReference type="PROSITE" id="PS50181">
    <property type="entry name" value="FBOX"/>
    <property type="match status" value="1"/>
</dbReference>
<organism evidence="3 4">
    <name type="scientific">Planoprotostelium fungivorum</name>
    <dbReference type="NCBI Taxonomy" id="1890364"/>
    <lineage>
        <taxon>Eukaryota</taxon>
        <taxon>Amoebozoa</taxon>
        <taxon>Evosea</taxon>
        <taxon>Variosea</taxon>
        <taxon>Cavosteliida</taxon>
        <taxon>Cavosteliaceae</taxon>
        <taxon>Planoprotostelium</taxon>
    </lineage>
</organism>
<dbReference type="Proteomes" id="UP000241769">
    <property type="component" value="Unassembled WGS sequence"/>
</dbReference>
<comment type="caution">
    <text evidence="3">The sequence shown here is derived from an EMBL/GenBank/DDBJ whole genome shotgun (WGS) entry which is preliminary data.</text>
</comment>
<dbReference type="Gene3D" id="1.20.1280.50">
    <property type="match status" value="1"/>
</dbReference>
<dbReference type="InterPro" id="IPR023394">
    <property type="entry name" value="Sec7_C_sf"/>
</dbReference>
<dbReference type="InterPro" id="IPR001810">
    <property type="entry name" value="F-box_dom"/>
</dbReference>
<evidence type="ECO:0000259" key="1">
    <source>
        <dbReference type="PROSITE" id="PS50181"/>
    </source>
</evidence>
<protein>
    <recommendedName>
        <fullName evidence="5">SEC7 domain-containing protein</fullName>
    </recommendedName>
</protein>
<dbReference type="AlphaFoldDB" id="A0A2P6NYK8"/>
<dbReference type="InterPro" id="IPR036047">
    <property type="entry name" value="F-box-like_dom_sf"/>
</dbReference>
<dbReference type="OrthoDB" id="18431at2759"/>
<dbReference type="GO" id="GO:0032012">
    <property type="term" value="P:regulation of ARF protein signal transduction"/>
    <property type="evidence" value="ECO:0007669"/>
    <property type="project" value="InterPro"/>
</dbReference>